<dbReference type="AlphaFoldDB" id="A0A7X4YT85"/>
<sequence>MSHGNATYRIWLELLSEKPVYSTHEHHMESHKQQQLNLDRLFNQSYVGWCKPAPANDRDLRAAWLDGIRTNTYFSWLQKALCRIYDVDEITADNWDDLSVRISAAHRNPDWHLDVMKEHGGYAGFLEDCYWDSGSDVGYPEFVTPIYRLDMWMMGFHAESLTNEGTSAHALFAQPPSFEAYMERFEEELRGRRGRIVGLKCASAYQRTIGFQAASREEAANVFGKHPSETTQAERNAFGDYVLARGLELAEALELPVQFHTGLAQLSGSSPMLMEPLIAAHPRNRFVLFHGGFPWIYETAALAHNYGNVVIDINWLPLISTSAAIHALNTYIDVLRDNGSIAWGGDTWTGEEGVGASMAFRHILAKALSERVEDGSWTAKDAERFADKIMFENTLRIYGLESKRSLFVYE</sequence>
<dbReference type="InterPro" id="IPR032466">
    <property type="entry name" value="Metal_Hydrolase"/>
</dbReference>
<dbReference type="PANTHER" id="PTHR43383">
    <property type="entry name" value="NODULIN 6"/>
    <property type="match status" value="1"/>
</dbReference>
<proteinExistence type="predicted"/>
<dbReference type="Pfam" id="PF04909">
    <property type="entry name" value="Amidohydro_2"/>
    <property type="match status" value="1"/>
</dbReference>
<dbReference type="Proteomes" id="UP000558113">
    <property type="component" value="Unassembled WGS sequence"/>
</dbReference>
<dbReference type="PANTHER" id="PTHR43383:SF2">
    <property type="entry name" value="AMIDOHYDROLASE 2 FAMILY PROTEIN"/>
    <property type="match status" value="1"/>
</dbReference>
<dbReference type="EMBL" id="JAAAMU010000016">
    <property type="protein sequence ID" value="NBC72088.1"/>
    <property type="molecule type" value="Genomic_DNA"/>
</dbReference>
<reference evidence="2 3" key="1">
    <citation type="submission" date="2020-01" db="EMBL/GenBank/DDBJ databases">
        <title>Paenibacillus soybeanensis sp. nov. isolated from the nodules of soybean (Glycine max(L.) Merr).</title>
        <authorList>
            <person name="Wang H."/>
        </authorList>
    </citation>
    <scope>NUCLEOTIDE SEQUENCE [LARGE SCALE GENOMIC DNA]</scope>
    <source>
        <strain evidence="2 3">DSM 23054</strain>
    </source>
</reference>
<gene>
    <name evidence="2" type="ORF">GT003_24085</name>
</gene>
<keyword evidence="2" id="KW-0378">Hydrolase</keyword>
<evidence type="ECO:0000313" key="3">
    <source>
        <dbReference type="Proteomes" id="UP000558113"/>
    </source>
</evidence>
<feature type="domain" description="Amidohydrolase-related" evidence="1">
    <location>
        <begin position="244"/>
        <end position="346"/>
    </location>
</feature>
<dbReference type="InterPro" id="IPR006680">
    <property type="entry name" value="Amidohydro-rel"/>
</dbReference>
<dbReference type="GO" id="GO:0016787">
    <property type="term" value="F:hydrolase activity"/>
    <property type="evidence" value="ECO:0007669"/>
    <property type="project" value="UniProtKB-KW"/>
</dbReference>
<keyword evidence="3" id="KW-1185">Reference proteome</keyword>
<evidence type="ECO:0000313" key="2">
    <source>
        <dbReference type="EMBL" id="NBC72088.1"/>
    </source>
</evidence>
<dbReference type="Gene3D" id="3.20.20.140">
    <property type="entry name" value="Metal-dependent hydrolases"/>
    <property type="match status" value="1"/>
</dbReference>
<dbReference type="SUPFAM" id="SSF51556">
    <property type="entry name" value="Metallo-dependent hydrolases"/>
    <property type="match status" value="1"/>
</dbReference>
<evidence type="ECO:0000259" key="1">
    <source>
        <dbReference type="Pfam" id="PF04909"/>
    </source>
</evidence>
<name>A0A7X4YT85_9BACL</name>
<organism evidence="2 3">
    <name type="scientific">Paenibacillus sacheonensis</name>
    <dbReference type="NCBI Taxonomy" id="742054"/>
    <lineage>
        <taxon>Bacteria</taxon>
        <taxon>Bacillati</taxon>
        <taxon>Bacillota</taxon>
        <taxon>Bacilli</taxon>
        <taxon>Bacillales</taxon>
        <taxon>Paenibacillaceae</taxon>
        <taxon>Paenibacillus</taxon>
    </lineage>
</organism>
<comment type="caution">
    <text evidence="2">The sequence shown here is derived from an EMBL/GenBank/DDBJ whole genome shotgun (WGS) entry which is preliminary data.</text>
</comment>
<dbReference type="RefSeq" id="WP_161702715.1">
    <property type="nucleotide sequence ID" value="NZ_JAAAMU010000016.1"/>
</dbReference>
<accession>A0A7X4YT85</accession>
<protein>
    <submittedName>
        <fullName evidence="2">Amidohydrolase family protein</fullName>
    </submittedName>
</protein>
<dbReference type="OrthoDB" id="9771932at2"/>